<keyword evidence="12" id="KW-0816">Tricarboxylic acid cycle</keyword>
<dbReference type="Pfam" id="PF05328">
    <property type="entry name" value="CybS"/>
    <property type="match status" value="1"/>
</dbReference>
<keyword evidence="11" id="KW-0408">Iron</keyword>
<dbReference type="PANTHER" id="PTHR13337:SF2">
    <property type="entry name" value="SUCCINATE DEHYDROGENASE [UBIQUINONE] CYTOCHROME B SMALL SUBUNIT, MITOCHONDRIAL"/>
    <property type="match status" value="1"/>
</dbReference>
<comment type="similarity">
    <text evidence="2 12">Belongs to the CybS family.</text>
</comment>
<dbReference type="InterPro" id="IPR007992">
    <property type="entry name" value="CybS"/>
</dbReference>
<comment type="subcellular location">
    <subcellularLocation>
        <location evidence="1 12">Mitochondrion inner membrane</location>
        <topology evidence="1 12">Multi-pass membrane protein</topology>
    </subcellularLocation>
</comment>
<dbReference type="Gene3D" id="1.20.1300.10">
    <property type="entry name" value="Fumarate reductase/succinate dehydrogenase, transmembrane subunit"/>
    <property type="match status" value="1"/>
</dbReference>
<evidence type="ECO:0000256" key="6">
    <source>
        <dbReference type="ARBA" id="ARBA00022946"/>
    </source>
</evidence>
<keyword evidence="6 12" id="KW-0809">Transit peptide</keyword>
<keyword evidence="7" id="KW-1133">Transmembrane helix</keyword>
<evidence type="ECO:0000256" key="2">
    <source>
        <dbReference type="ARBA" id="ARBA00007294"/>
    </source>
</evidence>
<dbReference type="GO" id="GO:0006121">
    <property type="term" value="P:mitochondrial electron transport, succinate to ubiquinone"/>
    <property type="evidence" value="ECO:0007669"/>
    <property type="project" value="TreeGrafter"/>
</dbReference>
<name>A0A9D4ITK5_DREPO</name>
<accession>A0A9D4ITK5</accession>
<comment type="caution">
    <text evidence="13">The sequence shown here is derived from an EMBL/GenBank/DDBJ whole genome shotgun (WGS) entry which is preliminary data.</text>
</comment>
<evidence type="ECO:0000256" key="1">
    <source>
        <dbReference type="ARBA" id="ARBA00004448"/>
    </source>
</evidence>
<evidence type="ECO:0000256" key="10">
    <source>
        <dbReference type="PIRSR" id="PIRSR607992-1"/>
    </source>
</evidence>
<organism evidence="13 14">
    <name type="scientific">Dreissena polymorpha</name>
    <name type="common">Zebra mussel</name>
    <name type="synonym">Mytilus polymorpha</name>
    <dbReference type="NCBI Taxonomy" id="45954"/>
    <lineage>
        <taxon>Eukaryota</taxon>
        <taxon>Metazoa</taxon>
        <taxon>Spiralia</taxon>
        <taxon>Lophotrochozoa</taxon>
        <taxon>Mollusca</taxon>
        <taxon>Bivalvia</taxon>
        <taxon>Autobranchia</taxon>
        <taxon>Heteroconchia</taxon>
        <taxon>Euheterodonta</taxon>
        <taxon>Imparidentia</taxon>
        <taxon>Neoheterodontei</taxon>
        <taxon>Myida</taxon>
        <taxon>Dreissenoidea</taxon>
        <taxon>Dreissenidae</taxon>
        <taxon>Dreissena</taxon>
    </lineage>
</organism>
<dbReference type="InterPro" id="IPR034804">
    <property type="entry name" value="SQR/QFR_C/D"/>
</dbReference>
<evidence type="ECO:0000256" key="12">
    <source>
        <dbReference type="RuleBase" id="RU364031"/>
    </source>
</evidence>
<evidence type="ECO:0000313" key="13">
    <source>
        <dbReference type="EMBL" id="KAH3787656.1"/>
    </source>
</evidence>
<dbReference type="AlphaFoldDB" id="A0A9D4ITK5"/>
<keyword evidence="5 12" id="KW-0999">Mitochondrion inner membrane</keyword>
<evidence type="ECO:0000256" key="9">
    <source>
        <dbReference type="ARBA" id="ARBA00023136"/>
    </source>
</evidence>
<feature type="binding site" description="axial binding residue" evidence="11">
    <location>
        <position position="113"/>
    </location>
    <ligand>
        <name>heme b</name>
        <dbReference type="ChEBI" id="CHEBI:60344"/>
        <note>ligand shared with SDHC</note>
    </ligand>
    <ligandPart>
        <name>Fe</name>
        <dbReference type="ChEBI" id="CHEBI:18248"/>
    </ligandPart>
</feature>
<evidence type="ECO:0000256" key="7">
    <source>
        <dbReference type="ARBA" id="ARBA00022989"/>
    </source>
</evidence>
<keyword evidence="14" id="KW-1185">Reference proteome</keyword>
<reference evidence="13" key="2">
    <citation type="submission" date="2020-11" db="EMBL/GenBank/DDBJ databases">
        <authorList>
            <person name="McCartney M.A."/>
            <person name="Auch B."/>
            <person name="Kono T."/>
            <person name="Mallez S."/>
            <person name="Becker A."/>
            <person name="Gohl D.M."/>
            <person name="Silverstein K.A.T."/>
            <person name="Koren S."/>
            <person name="Bechman K.B."/>
            <person name="Herman A."/>
            <person name="Abrahante J.E."/>
            <person name="Garbe J."/>
        </authorList>
    </citation>
    <scope>NUCLEOTIDE SEQUENCE</scope>
    <source>
        <strain evidence="13">Duluth1</strain>
        <tissue evidence="13">Whole animal</tissue>
    </source>
</reference>
<keyword evidence="4" id="KW-0812">Transmembrane</keyword>
<reference evidence="13" key="1">
    <citation type="journal article" date="2019" name="bioRxiv">
        <title>The Genome of the Zebra Mussel, Dreissena polymorpha: A Resource for Invasive Species Research.</title>
        <authorList>
            <person name="McCartney M.A."/>
            <person name="Auch B."/>
            <person name="Kono T."/>
            <person name="Mallez S."/>
            <person name="Zhang Y."/>
            <person name="Obille A."/>
            <person name="Becker A."/>
            <person name="Abrahante J.E."/>
            <person name="Garbe J."/>
            <person name="Badalamenti J.P."/>
            <person name="Herman A."/>
            <person name="Mangelson H."/>
            <person name="Liachko I."/>
            <person name="Sullivan S."/>
            <person name="Sone E.D."/>
            <person name="Koren S."/>
            <person name="Silverstein K.A.T."/>
            <person name="Beckman K.B."/>
            <person name="Gohl D.M."/>
        </authorList>
    </citation>
    <scope>NUCLEOTIDE SEQUENCE</scope>
    <source>
        <strain evidence="13">Duluth1</strain>
        <tissue evidence="13">Whole animal</tissue>
    </source>
</reference>
<keyword evidence="8 12" id="KW-0496">Mitochondrion</keyword>
<comment type="function">
    <text evidence="12">Membrane-anchoring subunit of succinate dehydrogenase (SDH) that is involved in complex II of the mitochondrial electron transport chain and is responsible for transferring electrons from succinate to ubiquinone (coenzyme Q).</text>
</comment>
<dbReference type="GO" id="GO:0046872">
    <property type="term" value="F:metal ion binding"/>
    <property type="evidence" value="ECO:0007669"/>
    <property type="project" value="UniProtKB-KW"/>
</dbReference>
<evidence type="ECO:0000256" key="4">
    <source>
        <dbReference type="ARBA" id="ARBA00022692"/>
    </source>
</evidence>
<keyword evidence="11 12" id="KW-0479">Metal-binding</keyword>
<evidence type="ECO:0000256" key="5">
    <source>
        <dbReference type="ARBA" id="ARBA00022792"/>
    </source>
</evidence>
<dbReference type="GO" id="GO:0005743">
    <property type="term" value="C:mitochondrial inner membrane"/>
    <property type="evidence" value="ECO:0007669"/>
    <property type="project" value="UniProtKB-SubCell"/>
</dbReference>
<dbReference type="PANTHER" id="PTHR13337">
    <property type="entry name" value="SUCCINATE DEHYDROGENASE"/>
    <property type="match status" value="1"/>
</dbReference>
<gene>
    <name evidence="13" type="ORF">DPMN_165783</name>
</gene>
<dbReference type="GO" id="GO:0048039">
    <property type="term" value="F:ubiquinone binding"/>
    <property type="evidence" value="ECO:0007669"/>
    <property type="project" value="TreeGrafter"/>
</dbReference>
<keyword evidence="3 12" id="KW-0813">Transport</keyword>
<dbReference type="Proteomes" id="UP000828390">
    <property type="component" value="Unassembled WGS sequence"/>
</dbReference>
<evidence type="ECO:0000256" key="11">
    <source>
        <dbReference type="PIRSR" id="PIRSR607992-2"/>
    </source>
</evidence>
<sequence>MASSALLLRLGRGGPVLFRSNVARTGVTCLMRQQVPANTFILTPASSAALDYFKARRGPFTPGEKQGKHMIFSSTHWKIERILAVSMIGIMPGAFFFQGPAMDFIFTTSVFMHAFWAFDHVLSDYVQKFFPPIHMIWLLPCSGSCKKPYLFDPFIKEELCPSNPFP</sequence>
<keyword evidence="12" id="KW-0249">Electron transport</keyword>
<evidence type="ECO:0000256" key="3">
    <source>
        <dbReference type="ARBA" id="ARBA00022448"/>
    </source>
</evidence>
<feature type="binding site" evidence="10">
    <location>
        <position position="125"/>
    </location>
    <ligand>
        <name>a ubiquinone</name>
        <dbReference type="ChEBI" id="CHEBI:16389"/>
        <note>ligand shared with IP/SDHB</note>
    </ligand>
</feature>
<evidence type="ECO:0000256" key="8">
    <source>
        <dbReference type="ARBA" id="ARBA00023128"/>
    </source>
</evidence>
<dbReference type="GO" id="GO:0020037">
    <property type="term" value="F:heme binding"/>
    <property type="evidence" value="ECO:0007669"/>
    <property type="project" value="TreeGrafter"/>
</dbReference>
<proteinExistence type="inferred from homology"/>
<dbReference type="GO" id="GO:0006099">
    <property type="term" value="P:tricarboxylic acid cycle"/>
    <property type="evidence" value="ECO:0007669"/>
    <property type="project" value="UniProtKB-KW"/>
</dbReference>
<evidence type="ECO:0000313" key="14">
    <source>
        <dbReference type="Proteomes" id="UP000828390"/>
    </source>
</evidence>
<protein>
    <recommendedName>
        <fullName evidence="12">Succinate dehydrogenase [ubiquinone] cytochrome b small subunit</fullName>
    </recommendedName>
</protein>
<keyword evidence="9 12" id="KW-0472">Membrane</keyword>
<dbReference type="EMBL" id="JAIWYP010000008">
    <property type="protein sequence ID" value="KAH3787656.1"/>
    <property type="molecule type" value="Genomic_DNA"/>
</dbReference>
<keyword evidence="12" id="KW-0349">Heme</keyword>